<feature type="compositionally biased region" description="Basic residues" evidence="1">
    <location>
        <begin position="437"/>
        <end position="448"/>
    </location>
</feature>
<evidence type="ECO:0000256" key="1">
    <source>
        <dbReference type="SAM" id="MobiDB-lite"/>
    </source>
</evidence>
<feature type="compositionally biased region" description="Basic and acidic residues" evidence="1">
    <location>
        <begin position="1"/>
        <end position="11"/>
    </location>
</feature>
<dbReference type="CDD" id="cd00159">
    <property type="entry name" value="RhoGAP"/>
    <property type="match status" value="1"/>
</dbReference>
<keyword evidence="4" id="KW-1185">Reference proteome</keyword>
<dbReference type="GO" id="GO:0007165">
    <property type="term" value="P:signal transduction"/>
    <property type="evidence" value="ECO:0007669"/>
    <property type="project" value="InterPro"/>
</dbReference>
<feature type="region of interest" description="Disordered" evidence="1">
    <location>
        <begin position="1"/>
        <end position="38"/>
    </location>
</feature>
<dbReference type="PROSITE" id="PS50238">
    <property type="entry name" value="RHOGAP"/>
    <property type="match status" value="1"/>
</dbReference>
<feature type="region of interest" description="Disordered" evidence="1">
    <location>
        <begin position="431"/>
        <end position="461"/>
    </location>
</feature>
<sequence>MNDQHLKEQHIRQRQQTNNQRGQTRNGTPSSDPSLIRRHTTPDMAASAAYGMVSVLCGTDELEHRYRGRIEKVKFGVPVNEAFSPDIPATLLVLLLKINKEGPLKKDIWRAPGNQAQVRKLSNIMQHGRLVNISNISVYTAASVIKRFLAKLPGGILGAENEKQLFESVQQGSVNDDSKRELFCRIVSNLPIPSQHLLVLLFGTFRVITDSAETFGTKMTPDAIGISVAPSLFHTCIHDGQRAKLEDVLRYKIASQVISEIIRGFGFTNLFPRECYEFYARITGRTLRVDEQWHFSFQLPSSGAGPPPPPTSPLQCCIDTNGVCSASPLQCSFGNNVVYKQTSPIQCCIDNNDEPSPELQRHIDNNGGCQPALEIRRRIDAFRAAANTNPRDEWLQAHNQPLIYTGPPPPPPTSELQRRIDAYCAAANINPKDKWSQTKKKQSQKRRSQSQQHLHDCNNNC</sequence>
<dbReference type="Proteomes" id="UP000605970">
    <property type="component" value="Unassembled WGS sequence"/>
</dbReference>
<protein>
    <submittedName>
        <fullName evidence="3">Rho-GAP domain-containing protein</fullName>
    </submittedName>
</protein>
<dbReference type="Gene3D" id="1.10.555.10">
    <property type="entry name" value="Rho GTPase activation protein"/>
    <property type="match status" value="1"/>
</dbReference>
<feature type="compositionally biased region" description="Low complexity" evidence="1">
    <location>
        <begin position="14"/>
        <end position="28"/>
    </location>
</feature>
<dbReference type="FunFam" id="1.10.555.10:FF:000032">
    <property type="entry name" value="Uncharacterized protein, isoform E"/>
    <property type="match status" value="1"/>
</dbReference>
<dbReference type="AlphaFoldDB" id="A0A8T0A2D7"/>
<proteinExistence type="predicted"/>
<gene>
    <name evidence="3" type="ORF">Mgra_00000102</name>
</gene>
<dbReference type="PANTHER" id="PTHR23179:SF27">
    <property type="entry name" value="RHO GTPASE ACTIVATING PROTEIN AT 71E, ISOFORM D"/>
    <property type="match status" value="1"/>
</dbReference>
<dbReference type="Pfam" id="PF00620">
    <property type="entry name" value="RhoGAP"/>
    <property type="match status" value="1"/>
</dbReference>
<dbReference type="SUPFAM" id="SSF48350">
    <property type="entry name" value="GTPase activation domain, GAP"/>
    <property type="match status" value="1"/>
</dbReference>
<evidence type="ECO:0000259" key="2">
    <source>
        <dbReference type="PROSITE" id="PS50238"/>
    </source>
</evidence>
<dbReference type="GO" id="GO:0005096">
    <property type="term" value="F:GTPase activator activity"/>
    <property type="evidence" value="ECO:0007669"/>
    <property type="project" value="TreeGrafter"/>
</dbReference>
<dbReference type="InterPro" id="IPR008936">
    <property type="entry name" value="Rho_GTPase_activation_prot"/>
</dbReference>
<accession>A0A8T0A2D7</accession>
<organism evidence="3 4">
    <name type="scientific">Meloidogyne graminicola</name>
    <dbReference type="NCBI Taxonomy" id="189291"/>
    <lineage>
        <taxon>Eukaryota</taxon>
        <taxon>Metazoa</taxon>
        <taxon>Ecdysozoa</taxon>
        <taxon>Nematoda</taxon>
        <taxon>Chromadorea</taxon>
        <taxon>Rhabditida</taxon>
        <taxon>Tylenchina</taxon>
        <taxon>Tylenchomorpha</taxon>
        <taxon>Tylenchoidea</taxon>
        <taxon>Meloidogynidae</taxon>
        <taxon>Meloidogyninae</taxon>
        <taxon>Meloidogyne</taxon>
    </lineage>
</organism>
<dbReference type="SMART" id="SM00324">
    <property type="entry name" value="RhoGAP"/>
    <property type="match status" value="1"/>
</dbReference>
<comment type="caution">
    <text evidence="3">The sequence shown here is derived from an EMBL/GenBank/DDBJ whole genome shotgun (WGS) entry which is preliminary data.</text>
</comment>
<reference evidence="3" key="1">
    <citation type="journal article" date="2020" name="Ecol. Evol.">
        <title>Genome structure and content of the rice root-knot nematode (Meloidogyne graminicola).</title>
        <authorList>
            <person name="Phan N.T."/>
            <person name="Danchin E.G.J."/>
            <person name="Klopp C."/>
            <person name="Perfus-Barbeoch L."/>
            <person name="Kozlowski D.K."/>
            <person name="Koutsovoulos G.D."/>
            <person name="Lopez-Roques C."/>
            <person name="Bouchez O."/>
            <person name="Zahm M."/>
            <person name="Besnard G."/>
            <person name="Bellafiore S."/>
        </authorList>
    </citation>
    <scope>NUCLEOTIDE SEQUENCE</scope>
    <source>
        <strain evidence="3">VN-18</strain>
    </source>
</reference>
<feature type="domain" description="Rho-GAP" evidence="2">
    <location>
        <begin position="77"/>
        <end position="269"/>
    </location>
</feature>
<evidence type="ECO:0000313" key="4">
    <source>
        <dbReference type="Proteomes" id="UP000605970"/>
    </source>
</evidence>
<name>A0A8T0A2D7_9BILA</name>
<dbReference type="OrthoDB" id="9994905at2759"/>
<dbReference type="EMBL" id="JABEBT010000001">
    <property type="protein sequence ID" value="KAF7640274.1"/>
    <property type="molecule type" value="Genomic_DNA"/>
</dbReference>
<dbReference type="InterPro" id="IPR000198">
    <property type="entry name" value="RhoGAP_dom"/>
</dbReference>
<dbReference type="PANTHER" id="PTHR23179">
    <property type="entry name" value="T-CELL ACTIVATION RHO GTPASE ACTIVATING PROTEIN-RELATED"/>
    <property type="match status" value="1"/>
</dbReference>
<evidence type="ECO:0000313" key="3">
    <source>
        <dbReference type="EMBL" id="KAF7640274.1"/>
    </source>
</evidence>